<dbReference type="Proteomes" id="UP000182062">
    <property type="component" value="Unassembled WGS sequence"/>
</dbReference>
<dbReference type="AlphaFoldDB" id="A0A1J6WDU6"/>
<organism evidence="2 3">
    <name type="scientific">Rossellomorea aquimaris</name>
    <dbReference type="NCBI Taxonomy" id="189382"/>
    <lineage>
        <taxon>Bacteria</taxon>
        <taxon>Bacillati</taxon>
        <taxon>Bacillota</taxon>
        <taxon>Bacilli</taxon>
        <taxon>Bacillales</taxon>
        <taxon>Bacillaceae</taxon>
        <taxon>Rossellomorea</taxon>
    </lineage>
</organism>
<accession>A0A1J6WDU6</accession>
<feature type="transmembrane region" description="Helical" evidence="1">
    <location>
        <begin position="45"/>
        <end position="66"/>
    </location>
</feature>
<protein>
    <recommendedName>
        <fullName evidence="4">DUF4367 domain-containing protein</fullName>
    </recommendedName>
</protein>
<evidence type="ECO:0000313" key="2">
    <source>
        <dbReference type="EMBL" id="OIU66435.1"/>
    </source>
</evidence>
<sequence length="221" mass="25629">MERNIKELVKESPLNKISLSNERKMEMFHQIKSGAKEKKAIKNRFIFAPLLSTVFVAACISIFGYYGSTELRLLENKNGNSNLELYEVDIKKPALLGENYKFPTKLPFIVEGVTTNTRDDYSYGEMISVRFEGEQDQVLRVLFFESDNEKKHQHSSGEKIESGDIIGYYHSGLLFKDNKLNRSSFHWSENEETEYDIYYDPGKSESMLDKNELMQIAESFQ</sequence>
<evidence type="ECO:0000313" key="3">
    <source>
        <dbReference type="Proteomes" id="UP000182062"/>
    </source>
</evidence>
<gene>
    <name evidence="2" type="ORF">BHE18_16505</name>
</gene>
<keyword evidence="1" id="KW-0812">Transmembrane</keyword>
<keyword evidence="1" id="KW-1133">Transmembrane helix</keyword>
<keyword evidence="3" id="KW-1185">Reference proteome</keyword>
<comment type="caution">
    <text evidence="2">The sequence shown here is derived from an EMBL/GenBank/DDBJ whole genome shotgun (WGS) entry which is preliminary data.</text>
</comment>
<keyword evidence="1" id="KW-0472">Membrane</keyword>
<reference evidence="2 3" key="1">
    <citation type="submission" date="2016-09" db="EMBL/GenBank/DDBJ databases">
        <title>Bacillus aquimaris SAMM genome sequence reveals colonization and biosurfactant production capacities.</title>
        <authorList>
            <person name="Waghmode S.R."/>
            <person name="Suryavanshi M.V."/>
        </authorList>
    </citation>
    <scope>NUCLEOTIDE SEQUENCE [LARGE SCALE GENOMIC DNA]</scope>
    <source>
        <strain evidence="2 3">SAMM</strain>
    </source>
</reference>
<name>A0A1J6WDU6_9BACI</name>
<dbReference type="EMBL" id="MINN01000161">
    <property type="protein sequence ID" value="OIU66435.1"/>
    <property type="molecule type" value="Genomic_DNA"/>
</dbReference>
<proteinExistence type="predicted"/>
<evidence type="ECO:0008006" key="4">
    <source>
        <dbReference type="Google" id="ProtNLM"/>
    </source>
</evidence>
<evidence type="ECO:0000256" key="1">
    <source>
        <dbReference type="SAM" id="Phobius"/>
    </source>
</evidence>